<proteinExistence type="predicted"/>
<protein>
    <submittedName>
        <fullName evidence="2">Uncharacterized protein</fullName>
    </submittedName>
</protein>
<dbReference type="Proteomes" id="UP000681722">
    <property type="component" value="Unassembled WGS sequence"/>
</dbReference>
<feature type="non-terminal residue" evidence="2">
    <location>
        <position position="1"/>
    </location>
</feature>
<dbReference type="Proteomes" id="UP000677228">
    <property type="component" value="Unassembled WGS sequence"/>
</dbReference>
<keyword evidence="5" id="KW-1185">Reference proteome</keyword>
<dbReference type="OrthoDB" id="10251250at2759"/>
<comment type="caution">
    <text evidence="2">The sequence shown here is derived from an EMBL/GenBank/DDBJ whole genome shotgun (WGS) entry which is preliminary data.</text>
</comment>
<evidence type="ECO:0000313" key="5">
    <source>
        <dbReference type="Proteomes" id="UP000663829"/>
    </source>
</evidence>
<name>A0A816FS90_9BILA</name>
<sequence>SVPQLNDLIRSRALNRTFSEYTQFDWNKIPVGVEKRLQDNDNQTQVPDVISIFFQ</sequence>
<accession>A0A816FS90</accession>
<dbReference type="EMBL" id="CAJOBA010043327">
    <property type="protein sequence ID" value="CAF4147514.1"/>
    <property type="molecule type" value="Genomic_DNA"/>
</dbReference>
<evidence type="ECO:0000313" key="2">
    <source>
        <dbReference type="EMBL" id="CAF1665401.1"/>
    </source>
</evidence>
<evidence type="ECO:0000313" key="1">
    <source>
        <dbReference type="EMBL" id="CAF1336294.1"/>
    </source>
</evidence>
<dbReference type="EMBL" id="CAJOBC010134285">
    <property type="protein sequence ID" value="CAF4623509.1"/>
    <property type="molecule type" value="Genomic_DNA"/>
</dbReference>
<dbReference type="Proteomes" id="UP000682733">
    <property type="component" value="Unassembled WGS sequence"/>
</dbReference>
<dbReference type="Proteomes" id="UP000663829">
    <property type="component" value="Unassembled WGS sequence"/>
</dbReference>
<evidence type="ECO:0000313" key="3">
    <source>
        <dbReference type="EMBL" id="CAF4147514.1"/>
    </source>
</evidence>
<gene>
    <name evidence="2" type="ORF">GPM918_LOCUS46125</name>
    <name evidence="1" type="ORF">OVA965_LOCUS30126</name>
    <name evidence="4" type="ORF">SRO942_LOCUS49614</name>
    <name evidence="3" type="ORF">TMI583_LOCUS30919</name>
</gene>
<organism evidence="2 5">
    <name type="scientific">Didymodactylos carnosus</name>
    <dbReference type="NCBI Taxonomy" id="1234261"/>
    <lineage>
        <taxon>Eukaryota</taxon>
        <taxon>Metazoa</taxon>
        <taxon>Spiralia</taxon>
        <taxon>Gnathifera</taxon>
        <taxon>Rotifera</taxon>
        <taxon>Eurotatoria</taxon>
        <taxon>Bdelloidea</taxon>
        <taxon>Philodinida</taxon>
        <taxon>Philodinidae</taxon>
        <taxon>Didymodactylos</taxon>
    </lineage>
</organism>
<dbReference type="EMBL" id="CAJNOK010021707">
    <property type="protein sequence ID" value="CAF1336294.1"/>
    <property type="molecule type" value="Genomic_DNA"/>
</dbReference>
<dbReference type="AlphaFoldDB" id="A0A816FS90"/>
<evidence type="ECO:0000313" key="4">
    <source>
        <dbReference type="EMBL" id="CAF4623509.1"/>
    </source>
</evidence>
<reference evidence="2" key="1">
    <citation type="submission" date="2021-02" db="EMBL/GenBank/DDBJ databases">
        <authorList>
            <person name="Nowell W R."/>
        </authorList>
    </citation>
    <scope>NUCLEOTIDE SEQUENCE</scope>
</reference>
<dbReference type="EMBL" id="CAJNOQ010058041">
    <property type="protein sequence ID" value="CAF1665401.1"/>
    <property type="molecule type" value="Genomic_DNA"/>
</dbReference>